<proteinExistence type="predicted"/>
<dbReference type="PANTHER" id="PTHR10010">
    <property type="entry name" value="SOLUTE CARRIER FAMILY 34 SODIUM PHOSPHATE , MEMBER 2-RELATED"/>
    <property type="match status" value="1"/>
</dbReference>
<dbReference type="Proteomes" id="UP001519331">
    <property type="component" value="Unassembled WGS sequence"/>
</dbReference>
<feature type="compositionally biased region" description="Basic and acidic residues" evidence="6">
    <location>
        <begin position="7"/>
        <end position="23"/>
    </location>
</feature>
<keyword evidence="2" id="KW-1003">Cell membrane</keyword>
<evidence type="ECO:0000256" key="2">
    <source>
        <dbReference type="ARBA" id="ARBA00022475"/>
    </source>
</evidence>
<feature type="transmembrane region" description="Helical" evidence="7">
    <location>
        <begin position="373"/>
        <end position="393"/>
    </location>
</feature>
<comment type="caution">
    <text evidence="8">The sequence shown here is derived from an EMBL/GenBank/DDBJ whole genome shotgun (WGS) entry which is preliminary data.</text>
</comment>
<dbReference type="Pfam" id="PF02690">
    <property type="entry name" value="Na_Pi_cotrans"/>
    <property type="match status" value="2"/>
</dbReference>
<organism evidence="8 9">
    <name type="scientific">Nesterenkonia lacusekhoensis</name>
    <dbReference type="NCBI Taxonomy" id="150832"/>
    <lineage>
        <taxon>Bacteria</taxon>
        <taxon>Bacillati</taxon>
        <taxon>Actinomycetota</taxon>
        <taxon>Actinomycetes</taxon>
        <taxon>Micrococcales</taxon>
        <taxon>Micrococcaceae</taxon>
        <taxon>Nesterenkonia</taxon>
    </lineage>
</organism>
<accession>A0ABS4SY29</accession>
<feature type="transmembrane region" description="Helical" evidence="7">
    <location>
        <begin position="413"/>
        <end position="435"/>
    </location>
</feature>
<comment type="subcellular location">
    <subcellularLocation>
        <location evidence="1">Cell membrane</location>
        <topology evidence="1">Multi-pass membrane protein</topology>
    </subcellularLocation>
</comment>
<keyword evidence="4 7" id="KW-1133">Transmembrane helix</keyword>
<gene>
    <name evidence="8" type="ORF">JOF45_000120</name>
</gene>
<evidence type="ECO:0000256" key="5">
    <source>
        <dbReference type="ARBA" id="ARBA00023136"/>
    </source>
</evidence>
<evidence type="ECO:0000256" key="3">
    <source>
        <dbReference type="ARBA" id="ARBA00022692"/>
    </source>
</evidence>
<evidence type="ECO:0000256" key="4">
    <source>
        <dbReference type="ARBA" id="ARBA00022989"/>
    </source>
</evidence>
<feature type="transmembrane region" description="Helical" evidence="7">
    <location>
        <begin position="177"/>
        <end position="198"/>
    </location>
</feature>
<name>A0ABS4SY29_9MICC</name>
<evidence type="ECO:0000313" key="9">
    <source>
        <dbReference type="Proteomes" id="UP001519331"/>
    </source>
</evidence>
<evidence type="ECO:0000256" key="6">
    <source>
        <dbReference type="SAM" id="MobiDB-lite"/>
    </source>
</evidence>
<keyword evidence="5 7" id="KW-0472">Membrane</keyword>
<keyword evidence="9" id="KW-1185">Reference proteome</keyword>
<dbReference type="EMBL" id="JAGINX010000001">
    <property type="protein sequence ID" value="MBP2317101.1"/>
    <property type="molecule type" value="Genomic_DNA"/>
</dbReference>
<feature type="transmembrane region" description="Helical" evidence="7">
    <location>
        <begin position="69"/>
        <end position="92"/>
    </location>
</feature>
<dbReference type="InterPro" id="IPR003841">
    <property type="entry name" value="Na/Pi_transpt"/>
</dbReference>
<feature type="transmembrane region" description="Helical" evidence="7">
    <location>
        <begin position="144"/>
        <end position="165"/>
    </location>
</feature>
<feature type="transmembrane region" description="Helical" evidence="7">
    <location>
        <begin position="256"/>
        <end position="277"/>
    </location>
</feature>
<dbReference type="PANTHER" id="PTHR10010:SF46">
    <property type="entry name" value="SODIUM-DEPENDENT PHOSPHATE TRANSPORT PROTEIN 2B"/>
    <property type="match status" value="1"/>
</dbReference>
<evidence type="ECO:0000256" key="7">
    <source>
        <dbReference type="SAM" id="Phobius"/>
    </source>
</evidence>
<feature type="region of interest" description="Disordered" evidence="6">
    <location>
        <begin position="1"/>
        <end position="43"/>
    </location>
</feature>
<evidence type="ECO:0000256" key="1">
    <source>
        <dbReference type="ARBA" id="ARBA00004651"/>
    </source>
</evidence>
<protein>
    <submittedName>
        <fullName evidence="8">Sodium-dependent phosphate cotransporter</fullName>
    </submittedName>
</protein>
<keyword evidence="3 7" id="KW-0812">Transmembrane</keyword>
<evidence type="ECO:0000313" key="8">
    <source>
        <dbReference type="EMBL" id="MBP2317101.1"/>
    </source>
</evidence>
<dbReference type="RefSeq" id="WP_210047324.1">
    <property type="nucleotide sequence ID" value="NZ_JAGINX010000001.1"/>
</dbReference>
<reference evidence="8 9" key="1">
    <citation type="submission" date="2021-03" db="EMBL/GenBank/DDBJ databases">
        <title>Sequencing the genomes of 1000 actinobacteria strains.</title>
        <authorList>
            <person name="Klenk H.-P."/>
        </authorList>
    </citation>
    <scope>NUCLEOTIDE SEQUENCE [LARGE SCALE GENOMIC DNA]</scope>
    <source>
        <strain evidence="8 9">DSM 12544</strain>
    </source>
</reference>
<feature type="transmembrane region" description="Helical" evidence="7">
    <location>
        <begin position="339"/>
        <end position="361"/>
    </location>
</feature>
<sequence length="437" mass="45311">MTVDPSARNRAEDSTVLRDRLEGQPDPAPQSEHASQLAEEAAEPEAPKQLISIFENLGLRGRALTVANWLSVVAGVWVLITAVGVIGDGFSLAAGGQAETLFDFASNPLIALMIGLGATAFTQSSSTTTSITVGMVAGGLPLDIAVPILMGANLGTTMTNTLVSLGMVRDKDAFRRGFAAATVHDFFNILAVLIILPLELMTGFLQRASEAVTAPLASADGSWLASGFEAVGDGVSMVKEPGADLIIFGTSFLPELWQGILLIVVGIGLILLVINFIGKMLKVLMVGQAQKVLHAAIGRGPASGVASGAIMTVMVQSSSTTTALTVPLAGSGHFGVKQLYPFTVGANIGTTMTALIAAFAFSGAEGQLALQAALIHLFFNLSALVVVFCIPGLRNLPPLAAQTLANLSAERKLYAAVWTLGVFVALPLSLIFVSVML</sequence>